<reference evidence="7" key="1">
    <citation type="journal article" date="2020" name="Nat. Commun.">
        <title>Large-scale genome sequencing of mycorrhizal fungi provides insights into the early evolution of symbiotic traits.</title>
        <authorList>
            <person name="Miyauchi S."/>
            <person name="Kiss E."/>
            <person name="Kuo A."/>
            <person name="Drula E."/>
            <person name="Kohler A."/>
            <person name="Sanchez-Garcia M."/>
            <person name="Morin E."/>
            <person name="Andreopoulos B."/>
            <person name="Barry K.W."/>
            <person name="Bonito G."/>
            <person name="Buee M."/>
            <person name="Carver A."/>
            <person name="Chen C."/>
            <person name="Cichocki N."/>
            <person name="Clum A."/>
            <person name="Culley D."/>
            <person name="Crous P.W."/>
            <person name="Fauchery L."/>
            <person name="Girlanda M."/>
            <person name="Hayes R.D."/>
            <person name="Keri Z."/>
            <person name="LaButti K."/>
            <person name="Lipzen A."/>
            <person name="Lombard V."/>
            <person name="Magnuson J."/>
            <person name="Maillard F."/>
            <person name="Murat C."/>
            <person name="Nolan M."/>
            <person name="Ohm R.A."/>
            <person name="Pangilinan J."/>
            <person name="Pereira M.F."/>
            <person name="Perotto S."/>
            <person name="Peter M."/>
            <person name="Pfister S."/>
            <person name="Riley R."/>
            <person name="Sitrit Y."/>
            <person name="Stielow J.B."/>
            <person name="Szollosi G."/>
            <person name="Zifcakova L."/>
            <person name="Stursova M."/>
            <person name="Spatafora J.W."/>
            <person name="Tedersoo L."/>
            <person name="Vaario L.M."/>
            <person name="Yamada A."/>
            <person name="Yan M."/>
            <person name="Wang P."/>
            <person name="Xu J."/>
            <person name="Bruns T."/>
            <person name="Baldrian P."/>
            <person name="Vilgalys R."/>
            <person name="Dunand C."/>
            <person name="Henrissat B."/>
            <person name="Grigoriev I.V."/>
            <person name="Hibbett D."/>
            <person name="Nagy L.G."/>
            <person name="Martin F.M."/>
        </authorList>
    </citation>
    <scope>NUCLEOTIDE SEQUENCE</scope>
    <source>
        <strain evidence="7">UH-Tt-Lm1</strain>
    </source>
</reference>
<dbReference type="PANTHER" id="PTHR10160:SF19">
    <property type="entry name" value="PROTON-TRANSLOCATING NAD(P)(+) TRANSHYDROGENASE"/>
    <property type="match status" value="1"/>
</dbReference>
<evidence type="ECO:0000256" key="3">
    <source>
        <dbReference type="ARBA" id="ARBA00022967"/>
    </source>
</evidence>
<dbReference type="EC" id="7.1.1.1" evidence="1"/>
<gene>
    <name evidence="7" type="ORF">BJ322DRAFT_1108839</name>
</gene>
<dbReference type="EMBL" id="WIUZ02000007">
    <property type="protein sequence ID" value="KAF9785400.1"/>
    <property type="molecule type" value="Genomic_DNA"/>
</dbReference>
<keyword evidence="2" id="KW-0521">NADP</keyword>
<dbReference type="SMART" id="SM01002">
    <property type="entry name" value="AlaDh_PNT_C"/>
    <property type="match status" value="1"/>
</dbReference>
<proteinExistence type="predicted"/>
<comment type="caution">
    <text evidence="7">The sequence shown here is derived from an EMBL/GenBank/DDBJ whole genome shotgun (WGS) entry which is preliminary data.</text>
</comment>
<protein>
    <recommendedName>
        <fullName evidence="1">proton-translocating NAD(P)(+) transhydrogenase</fullName>
        <ecNumber evidence="1">7.1.1.1</ecNumber>
    </recommendedName>
</protein>
<dbReference type="PANTHER" id="PTHR10160">
    <property type="entry name" value="NAD(P) TRANSHYDROGENASE"/>
    <property type="match status" value="1"/>
</dbReference>
<dbReference type="SUPFAM" id="SSF51735">
    <property type="entry name" value="NAD(P)-binding Rossmann-fold domains"/>
    <property type="match status" value="1"/>
</dbReference>
<dbReference type="Proteomes" id="UP000736335">
    <property type="component" value="Unassembled WGS sequence"/>
</dbReference>
<dbReference type="GO" id="GO:0050661">
    <property type="term" value="F:NADP binding"/>
    <property type="evidence" value="ECO:0007669"/>
    <property type="project" value="TreeGrafter"/>
</dbReference>
<name>A0A9P6HED0_9AGAM</name>
<dbReference type="AlphaFoldDB" id="A0A9P6HED0"/>
<sequence>MDGIFVPLTNSVAGGGGGRGDKSEIRLPVSPEAAGVTSKEFIEAEMALFLEQAKDVNIIITTLRFLEYLPRKLITSQIVAAMKKGSTIVDLAADAGVDCEATKPGELYTRPWCPCSPLSSARPFTFVSTKASVSARFDNGGLAQRVAWSG</sequence>
<evidence type="ECO:0000256" key="2">
    <source>
        <dbReference type="ARBA" id="ARBA00022857"/>
    </source>
</evidence>
<dbReference type="GO" id="GO:0005743">
    <property type="term" value="C:mitochondrial inner membrane"/>
    <property type="evidence" value="ECO:0007669"/>
    <property type="project" value="TreeGrafter"/>
</dbReference>
<reference evidence="7" key="2">
    <citation type="submission" date="2020-11" db="EMBL/GenBank/DDBJ databases">
        <authorList>
            <consortium name="DOE Joint Genome Institute"/>
            <person name="Kuo A."/>
            <person name="Miyauchi S."/>
            <person name="Kiss E."/>
            <person name="Drula E."/>
            <person name="Kohler A."/>
            <person name="Sanchez-Garcia M."/>
            <person name="Andreopoulos B."/>
            <person name="Barry K.W."/>
            <person name="Bonito G."/>
            <person name="Buee M."/>
            <person name="Carver A."/>
            <person name="Chen C."/>
            <person name="Cichocki N."/>
            <person name="Clum A."/>
            <person name="Culley D."/>
            <person name="Crous P.W."/>
            <person name="Fauchery L."/>
            <person name="Girlanda M."/>
            <person name="Hayes R."/>
            <person name="Keri Z."/>
            <person name="Labutti K."/>
            <person name="Lipzen A."/>
            <person name="Lombard V."/>
            <person name="Magnuson J."/>
            <person name="Maillard F."/>
            <person name="Morin E."/>
            <person name="Murat C."/>
            <person name="Nolan M."/>
            <person name="Ohm R."/>
            <person name="Pangilinan J."/>
            <person name="Pereira M."/>
            <person name="Perotto S."/>
            <person name="Peter M."/>
            <person name="Riley R."/>
            <person name="Sitrit Y."/>
            <person name="Stielow B."/>
            <person name="Szollosi G."/>
            <person name="Zifcakova L."/>
            <person name="Stursova M."/>
            <person name="Spatafora J.W."/>
            <person name="Tedersoo L."/>
            <person name="Vaario L.-M."/>
            <person name="Yamada A."/>
            <person name="Yan M."/>
            <person name="Wang P."/>
            <person name="Xu J."/>
            <person name="Bruns T."/>
            <person name="Baldrian P."/>
            <person name="Vilgalys R."/>
            <person name="Henrissat B."/>
            <person name="Grigoriev I.V."/>
            <person name="Hibbett D."/>
            <person name="Nagy L.G."/>
            <person name="Martin F.M."/>
        </authorList>
    </citation>
    <scope>NUCLEOTIDE SEQUENCE</scope>
    <source>
        <strain evidence="7">UH-Tt-Lm1</strain>
    </source>
</reference>
<evidence type="ECO:0000256" key="5">
    <source>
        <dbReference type="ARBA" id="ARBA00048202"/>
    </source>
</evidence>
<evidence type="ECO:0000313" key="7">
    <source>
        <dbReference type="EMBL" id="KAF9785400.1"/>
    </source>
</evidence>
<keyword evidence="8" id="KW-1185">Reference proteome</keyword>
<dbReference type="Gene3D" id="3.40.50.720">
    <property type="entry name" value="NAD(P)-binding Rossmann-like Domain"/>
    <property type="match status" value="1"/>
</dbReference>
<accession>A0A9P6HED0</accession>
<dbReference type="Pfam" id="PF01262">
    <property type="entry name" value="AlaDh_PNT_C"/>
    <property type="match status" value="1"/>
</dbReference>
<dbReference type="InterPro" id="IPR007698">
    <property type="entry name" value="AlaDH/PNT_NAD(H)-bd"/>
</dbReference>
<organism evidence="7 8">
    <name type="scientific">Thelephora terrestris</name>
    <dbReference type="NCBI Taxonomy" id="56493"/>
    <lineage>
        <taxon>Eukaryota</taxon>
        <taxon>Fungi</taxon>
        <taxon>Dikarya</taxon>
        <taxon>Basidiomycota</taxon>
        <taxon>Agaricomycotina</taxon>
        <taxon>Agaricomycetes</taxon>
        <taxon>Thelephorales</taxon>
        <taxon>Thelephoraceae</taxon>
        <taxon>Thelephora</taxon>
    </lineage>
</organism>
<evidence type="ECO:0000259" key="6">
    <source>
        <dbReference type="SMART" id="SM01002"/>
    </source>
</evidence>
<keyword evidence="3" id="KW-1278">Translocase</keyword>
<dbReference type="GO" id="GO:0008750">
    <property type="term" value="F:proton-translocating NAD(P)+ transhydrogenase activity"/>
    <property type="evidence" value="ECO:0007669"/>
    <property type="project" value="UniProtKB-EC"/>
</dbReference>
<dbReference type="GO" id="GO:0006740">
    <property type="term" value="P:NADPH regeneration"/>
    <property type="evidence" value="ECO:0007669"/>
    <property type="project" value="TreeGrafter"/>
</dbReference>
<feature type="domain" description="Alanine dehydrogenase/pyridine nucleotide transhydrogenase NAD(H)-binding" evidence="6">
    <location>
        <begin position="8"/>
        <end position="113"/>
    </location>
</feature>
<evidence type="ECO:0000256" key="4">
    <source>
        <dbReference type="ARBA" id="ARBA00023027"/>
    </source>
</evidence>
<comment type="catalytic activity">
    <reaction evidence="5">
        <text>NAD(+) + NADPH + H(+)(in) = NADH + NADP(+) + H(+)(out)</text>
        <dbReference type="Rhea" id="RHEA:47992"/>
        <dbReference type="ChEBI" id="CHEBI:15378"/>
        <dbReference type="ChEBI" id="CHEBI:57540"/>
        <dbReference type="ChEBI" id="CHEBI:57783"/>
        <dbReference type="ChEBI" id="CHEBI:57945"/>
        <dbReference type="ChEBI" id="CHEBI:58349"/>
        <dbReference type="EC" id="7.1.1.1"/>
    </reaction>
</comment>
<dbReference type="InterPro" id="IPR036291">
    <property type="entry name" value="NAD(P)-bd_dom_sf"/>
</dbReference>
<dbReference type="OrthoDB" id="37244at2759"/>
<evidence type="ECO:0000313" key="8">
    <source>
        <dbReference type="Proteomes" id="UP000736335"/>
    </source>
</evidence>
<keyword evidence="4" id="KW-0520">NAD</keyword>
<evidence type="ECO:0000256" key="1">
    <source>
        <dbReference type="ARBA" id="ARBA00012943"/>
    </source>
</evidence>